<dbReference type="Proteomes" id="UP000887458">
    <property type="component" value="Unassembled WGS sequence"/>
</dbReference>
<keyword evidence="1" id="KW-0812">Transmembrane</keyword>
<dbReference type="InterPro" id="IPR049625">
    <property type="entry name" value="Glyco_transf_61_cat"/>
</dbReference>
<dbReference type="SMART" id="SM00563">
    <property type="entry name" value="PlsC"/>
    <property type="match status" value="1"/>
</dbReference>
<dbReference type="PANTHER" id="PTHR10983:SF24">
    <property type="entry name" value="1-ACYLGLYCEROL-3-PHOSPHATE O-ACYLTRANSFERASE 3, ISOFORM E-RELATED"/>
    <property type="match status" value="1"/>
</dbReference>
<dbReference type="EMBL" id="NJHN03000060">
    <property type="protein sequence ID" value="KAH9419137.1"/>
    <property type="molecule type" value="Genomic_DNA"/>
</dbReference>
<accession>A0ABQ8J952</accession>
<dbReference type="SUPFAM" id="SSF69593">
    <property type="entry name" value="Glycerol-3-phosphate (1)-acyltransferase"/>
    <property type="match status" value="1"/>
</dbReference>
<evidence type="ECO:0000256" key="1">
    <source>
        <dbReference type="SAM" id="Phobius"/>
    </source>
</evidence>
<keyword evidence="1" id="KW-0472">Membrane</keyword>
<dbReference type="CDD" id="cd07990">
    <property type="entry name" value="LPLAT_LCLAT1-like"/>
    <property type="match status" value="1"/>
</dbReference>
<comment type="caution">
    <text evidence="3">The sequence shown here is derived from an EMBL/GenBank/DDBJ whole genome shotgun (WGS) entry which is preliminary data.</text>
</comment>
<feature type="transmembrane region" description="Helical" evidence="1">
    <location>
        <begin position="340"/>
        <end position="360"/>
    </location>
</feature>
<reference evidence="3 4" key="1">
    <citation type="journal article" date="2018" name="J. Allergy Clin. Immunol.">
        <title>High-quality assembly of Dermatophagoides pteronyssinus genome and transcriptome reveals a wide range of novel allergens.</title>
        <authorList>
            <person name="Liu X.Y."/>
            <person name="Yang K.Y."/>
            <person name="Wang M.Q."/>
            <person name="Kwok J.S."/>
            <person name="Zeng X."/>
            <person name="Yang Z."/>
            <person name="Xiao X.J."/>
            <person name="Lau C.P."/>
            <person name="Li Y."/>
            <person name="Huang Z.M."/>
            <person name="Ba J.G."/>
            <person name="Yim A.K."/>
            <person name="Ouyang C.Y."/>
            <person name="Ngai S.M."/>
            <person name="Chan T.F."/>
            <person name="Leung E.L."/>
            <person name="Liu L."/>
            <person name="Liu Z.G."/>
            <person name="Tsui S.K."/>
        </authorList>
    </citation>
    <scope>NUCLEOTIDE SEQUENCE [LARGE SCALE GENOMIC DNA]</scope>
    <source>
        <strain evidence="3">Derp</strain>
    </source>
</reference>
<keyword evidence="4" id="KW-1185">Reference proteome</keyword>
<feature type="transmembrane region" description="Helical" evidence="1">
    <location>
        <begin position="52"/>
        <end position="72"/>
    </location>
</feature>
<feature type="domain" description="Phospholipid/glycerol acyltransferase" evidence="2">
    <location>
        <begin position="86"/>
        <end position="208"/>
    </location>
</feature>
<organism evidence="3 4">
    <name type="scientific">Dermatophagoides pteronyssinus</name>
    <name type="common">European house dust mite</name>
    <dbReference type="NCBI Taxonomy" id="6956"/>
    <lineage>
        <taxon>Eukaryota</taxon>
        <taxon>Metazoa</taxon>
        <taxon>Ecdysozoa</taxon>
        <taxon>Arthropoda</taxon>
        <taxon>Chelicerata</taxon>
        <taxon>Arachnida</taxon>
        <taxon>Acari</taxon>
        <taxon>Acariformes</taxon>
        <taxon>Sarcoptiformes</taxon>
        <taxon>Astigmata</taxon>
        <taxon>Psoroptidia</taxon>
        <taxon>Analgoidea</taxon>
        <taxon>Pyroglyphidae</taxon>
        <taxon>Dermatophagoidinae</taxon>
        <taxon>Dermatophagoides</taxon>
    </lineage>
</organism>
<feature type="transmembrane region" description="Helical" evidence="1">
    <location>
        <begin position="120"/>
        <end position="140"/>
    </location>
</feature>
<reference evidence="3 4" key="2">
    <citation type="journal article" date="2022" name="Mol. Biol. Evol.">
        <title>Comparative Genomics Reveals Insights into the Divergent Evolution of Astigmatic Mites and Household Pest Adaptations.</title>
        <authorList>
            <person name="Xiong Q."/>
            <person name="Wan A.T."/>
            <person name="Liu X."/>
            <person name="Fung C.S."/>
            <person name="Xiao X."/>
            <person name="Malainual N."/>
            <person name="Hou J."/>
            <person name="Wang L."/>
            <person name="Wang M."/>
            <person name="Yang K.Y."/>
            <person name="Cui Y."/>
            <person name="Leung E.L."/>
            <person name="Nong W."/>
            <person name="Shin S.K."/>
            <person name="Au S.W."/>
            <person name="Jeong K.Y."/>
            <person name="Chew F.T."/>
            <person name="Hui J.H."/>
            <person name="Leung T.F."/>
            <person name="Tungtrongchitr A."/>
            <person name="Zhong N."/>
            <person name="Liu Z."/>
            <person name="Tsui S.K."/>
        </authorList>
    </citation>
    <scope>NUCLEOTIDE SEQUENCE [LARGE SCALE GENOMIC DNA]</scope>
    <source>
        <strain evidence="3">Derp</strain>
    </source>
</reference>
<feature type="transmembrane region" description="Helical" evidence="1">
    <location>
        <begin position="93"/>
        <end position="114"/>
    </location>
</feature>
<dbReference type="PANTHER" id="PTHR10983">
    <property type="entry name" value="1-ACYLGLYCEROL-3-PHOSPHATE ACYLTRANSFERASE-RELATED"/>
    <property type="match status" value="1"/>
</dbReference>
<protein>
    <recommendedName>
        <fullName evidence="2">Phospholipid/glycerol acyltransferase domain-containing protein</fullName>
    </recommendedName>
</protein>
<dbReference type="Pfam" id="PF04577">
    <property type="entry name" value="Glyco_transf_61"/>
    <property type="match status" value="1"/>
</dbReference>
<feature type="transmembrane region" description="Helical" evidence="1">
    <location>
        <begin position="310"/>
        <end position="334"/>
    </location>
</feature>
<keyword evidence="1" id="KW-1133">Transmembrane helix</keyword>
<feature type="transmembrane region" description="Helical" evidence="1">
    <location>
        <begin position="12"/>
        <end position="32"/>
    </location>
</feature>
<name>A0ABQ8J952_DERPT</name>
<evidence type="ECO:0000313" key="3">
    <source>
        <dbReference type="EMBL" id="KAH9419137.1"/>
    </source>
</evidence>
<gene>
    <name evidence="3" type="ORF">DERP_005641</name>
</gene>
<proteinExistence type="predicted"/>
<sequence>MMVKIILFHVHLTLLFITNLVMSIIQWLNYMILSKINRKLQLRINFLMQELIFSQFVVCLDWFCQTRLRLFFKDRKSFDNYGKKPALLISNHRYPIDVLFFIVFVRIFGPLGAIRSFVKYELINVPIYGWAFYFSEFIFLKRDWQQDQKTITESLKNIGNSIASIALFFAPEGTRFTQRKLEAGIDYAKENNLPIFKHHLIPRTKGFNYILRYIHSNDEFNIYNVELIQKQDSADLDWKNFLLGRKFSVDFYIEQIHSDQLPEPDAKDSKYSETLYEIFAKKDQVVEQHRTHSFIPDCEMVIDNQRSVLLLLRCMIMNFVIGGSIVYYLLYYLTFAFHNWIIRLIFLLIGIIGIIVILIIKISYTKCDKSSLTIRIPLIPLQHVECWLRNQLDVDRIKLIDYCQNNHDLIIIDYAKDDDGQYKNQFCQKIIQFHQQKRLPCWGYENDLDNVTDCLLYKPICDSSSQSWATDSHEQWNIFFNTADFGYIRQQRNELKYFCSPNSNKQASSIECTKYTRFCRAKNIYINFRNLVHLPEPIRYREDILDYGDIGGYDCDYFRNDLLNESGHKSPLMSWFAEISQFRNISQQKPVKCDVKFDKPTYIMKLDATINMYHHFCDFINLYLSFHLNGSFDRDNQIIIWDTYPYRSNFGIVWQAFTRNNLINLSMLKDKTVCFTNVIFPLLPRMIYGLYYNMPLIPGCSNSGIFRAFNRHLLFHLNLKDSENIVTDYQDNVINITFIKRNTRYRQILNQQQLIDSLRSFLKVQNQKIKVNIQLVDFNHRMPFIEQVRLSSQTDILIGIHGAGLTHTLFQPDYGILFELYNCDDHDCYKDLARLRGIHYLTWQDKTKLKVIMDDTQKADQQATGSAHAKFVNYHFDSDEFVRITWQAISLVRKRKKLFIQDKINEFINQGVNDNNYNISNANKIEL</sequence>
<dbReference type="InterPro" id="IPR002123">
    <property type="entry name" value="Plipid/glycerol_acylTrfase"/>
</dbReference>
<dbReference type="Pfam" id="PF01553">
    <property type="entry name" value="Acyltransferase"/>
    <property type="match status" value="1"/>
</dbReference>
<evidence type="ECO:0000259" key="2">
    <source>
        <dbReference type="SMART" id="SM00563"/>
    </source>
</evidence>
<evidence type="ECO:0000313" key="4">
    <source>
        <dbReference type="Proteomes" id="UP000887458"/>
    </source>
</evidence>